<feature type="transmembrane region" description="Helical" evidence="2">
    <location>
        <begin position="194"/>
        <end position="214"/>
    </location>
</feature>
<keyword evidence="2" id="KW-1133">Transmembrane helix</keyword>
<feature type="transmembrane region" description="Helical" evidence="2">
    <location>
        <begin position="226"/>
        <end position="244"/>
    </location>
</feature>
<dbReference type="VEuPathDB" id="AmoebaDB:ACA1_190030"/>
<dbReference type="STRING" id="1257118.L8GE57"/>
<dbReference type="InterPro" id="IPR037997">
    <property type="entry name" value="Dgk1-like"/>
</dbReference>
<dbReference type="GO" id="GO:0016779">
    <property type="term" value="F:nucleotidyltransferase activity"/>
    <property type="evidence" value="ECO:0007669"/>
    <property type="project" value="UniProtKB-KW"/>
</dbReference>
<dbReference type="RefSeq" id="XP_004333330.1">
    <property type="nucleotide sequence ID" value="XM_004333282.1"/>
</dbReference>
<sequence>MKARKGQAGVKGNTGNAKSPKQKVHDAVVLAATTDFHVLRKVWHVVGGLGLAVGYGGWLSWTEGTIGLGVLFSLFAIFELARQRSAALNNIGLKVMGPLLRSHEASGLSGSFYFFMGAFVVVLLFPKPIAVLSLAYLSCGDPVASAAGILCGRGPWSLKNGKSLCGALLGGLVCGLLTWYGLDLLYVTPTPYERLVVTAIGALVPGLTELLTPAHRPRPFPTDDNFLIPITSALALTAAAWLHALPAVPNTAYLLPA</sequence>
<dbReference type="GeneID" id="14911760"/>
<dbReference type="KEGG" id="acan:ACA1_190030"/>
<feature type="transmembrane region" description="Helical" evidence="2">
    <location>
        <begin position="131"/>
        <end position="152"/>
    </location>
</feature>
<evidence type="ECO:0000313" key="4">
    <source>
        <dbReference type="Proteomes" id="UP000011083"/>
    </source>
</evidence>
<dbReference type="GO" id="GO:0004143">
    <property type="term" value="F:ATP-dependent diacylglycerol kinase activity"/>
    <property type="evidence" value="ECO:0007669"/>
    <property type="project" value="InterPro"/>
</dbReference>
<dbReference type="AlphaFoldDB" id="L8GE57"/>
<keyword evidence="3" id="KW-0808">Transferase</keyword>
<feature type="transmembrane region" description="Helical" evidence="2">
    <location>
        <begin position="42"/>
        <end position="58"/>
    </location>
</feature>
<feature type="transmembrane region" description="Helical" evidence="2">
    <location>
        <begin position="164"/>
        <end position="182"/>
    </location>
</feature>
<proteinExistence type="predicted"/>
<dbReference type="OMA" id="TKHEVPR"/>
<organism evidence="3 4">
    <name type="scientific">Acanthamoeba castellanii (strain ATCC 30010 / Neff)</name>
    <dbReference type="NCBI Taxonomy" id="1257118"/>
    <lineage>
        <taxon>Eukaryota</taxon>
        <taxon>Amoebozoa</taxon>
        <taxon>Discosea</taxon>
        <taxon>Longamoebia</taxon>
        <taxon>Centramoebida</taxon>
        <taxon>Acanthamoebidae</taxon>
        <taxon>Acanthamoeba</taxon>
    </lineage>
</organism>
<evidence type="ECO:0000256" key="1">
    <source>
        <dbReference type="SAM" id="MobiDB-lite"/>
    </source>
</evidence>
<keyword evidence="2" id="KW-0812">Transmembrane</keyword>
<keyword evidence="3" id="KW-0548">Nucleotidyltransferase</keyword>
<evidence type="ECO:0000256" key="2">
    <source>
        <dbReference type="SAM" id="Phobius"/>
    </source>
</evidence>
<gene>
    <name evidence="3" type="ORF">ACA1_190030</name>
</gene>
<accession>L8GE57</accession>
<protein>
    <submittedName>
        <fullName evidence="3">Phosphatidate cytidylyltransferase</fullName>
    </submittedName>
</protein>
<keyword evidence="2" id="KW-0472">Membrane</keyword>
<feature type="region of interest" description="Disordered" evidence="1">
    <location>
        <begin position="1"/>
        <end position="21"/>
    </location>
</feature>
<keyword evidence="4" id="KW-1185">Reference proteome</keyword>
<dbReference type="Proteomes" id="UP000011083">
    <property type="component" value="Unassembled WGS sequence"/>
</dbReference>
<dbReference type="PANTHER" id="PTHR31303">
    <property type="entry name" value="CTP-DEPENDENT DIACYLGLYCEROL KINASE 1"/>
    <property type="match status" value="1"/>
</dbReference>
<reference evidence="3 4" key="1">
    <citation type="journal article" date="2013" name="Genome Biol.">
        <title>Genome of Acanthamoeba castellanii highlights extensive lateral gene transfer and early evolution of tyrosine kinase signaling.</title>
        <authorList>
            <person name="Clarke M."/>
            <person name="Lohan A.J."/>
            <person name="Liu B."/>
            <person name="Lagkouvardos I."/>
            <person name="Roy S."/>
            <person name="Zafar N."/>
            <person name="Bertelli C."/>
            <person name="Schilde C."/>
            <person name="Kianianmomeni A."/>
            <person name="Burglin T.R."/>
            <person name="Frech C."/>
            <person name="Turcotte B."/>
            <person name="Kopec K.O."/>
            <person name="Synnott J.M."/>
            <person name="Choo C."/>
            <person name="Paponov I."/>
            <person name="Finkler A."/>
            <person name="Soon Heng Tan C."/>
            <person name="Hutchins A.P."/>
            <person name="Weinmeier T."/>
            <person name="Rattei T."/>
            <person name="Chu J.S."/>
            <person name="Gimenez G."/>
            <person name="Irimia M."/>
            <person name="Rigden D.J."/>
            <person name="Fitzpatrick D.A."/>
            <person name="Lorenzo-Morales J."/>
            <person name="Bateman A."/>
            <person name="Chiu C.H."/>
            <person name="Tang P."/>
            <person name="Hegemann P."/>
            <person name="Fromm H."/>
            <person name="Raoult D."/>
            <person name="Greub G."/>
            <person name="Miranda-Saavedra D."/>
            <person name="Chen N."/>
            <person name="Nash P."/>
            <person name="Ginger M.L."/>
            <person name="Horn M."/>
            <person name="Schaap P."/>
            <person name="Caler L."/>
            <person name="Loftus B."/>
        </authorList>
    </citation>
    <scope>NUCLEOTIDE SEQUENCE [LARGE SCALE GENOMIC DNA]</scope>
    <source>
        <strain evidence="3 4">Neff</strain>
    </source>
</reference>
<evidence type="ECO:0000313" key="3">
    <source>
        <dbReference type="EMBL" id="ELR11317.1"/>
    </source>
</evidence>
<feature type="transmembrane region" description="Helical" evidence="2">
    <location>
        <begin position="64"/>
        <end position="81"/>
    </location>
</feature>
<feature type="transmembrane region" description="Helical" evidence="2">
    <location>
        <begin position="102"/>
        <end position="125"/>
    </location>
</feature>
<name>L8GE57_ACACF</name>
<dbReference type="OrthoDB" id="5673at2759"/>
<dbReference type="EMBL" id="KB008154">
    <property type="protein sequence ID" value="ELR11317.1"/>
    <property type="molecule type" value="Genomic_DNA"/>
</dbReference>
<dbReference type="PANTHER" id="PTHR31303:SF1">
    <property type="entry name" value="CTP-DEPENDENT DIACYLGLYCEROL KINASE 1"/>
    <property type="match status" value="1"/>
</dbReference>